<dbReference type="AlphaFoldDB" id="A0A430QNM7"/>
<reference evidence="3 4" key="1">
    <citation type="journal article" date="2019" name="PLoS Pathog.">
        <title>Genome sequence of the bovine parasite Schistosoma bovis Tanzania.</title>
        <authorList>
            <person name="Oey H."/>
            <person name="Zakrzewski M."/>
            <person name="Gobert G."/>
            <person name="Gravermann K."/>
            <person name="Stoye J."/>
            <person name="Jones M."/>
            <person name="Mcmanus D."/>
            <person name="Krause L."/>
        </authorList>
    </citation>
    <scope>NUCLEOTIDE SEQUENCE [LARGE SCALE GENOMIC DNA]</scope>
    <source>
        <strain evidence="3 4">TAN1997</strain>
    </source>
</reference>
<keyword evidence="4" id="KW-1185">Reference proteome</keyword>
<sequence>MTHRFQPLSFNSNSSRNSSKKQAKLMARKSRCWTARPVFIVTWAIFTFMLLGMLTKTNYYSSVPFSACTILSVKL</sequence>
<evidence type="ECO:0000256" key="1">
    <source>
        <dbReference type="SAM" id="MobiDB-lite"/>
    </source>
</evidence>
<keyword evidence="2" id="KW-0812">Transmembrane</keyword>
<name>A0A430QNM7_SCHBO</name>
<dbReference type="Proteomes" id="UP000290809">
    <property type="component" value="Unassembled WGS sequence"/>
</dbReference>
<keyword evidence="2" id="KW-1133">Transmembrane helix</keyword>
<feature type="region of interest" description="Disordered" evidence="1">
    <location>
        <begin position="1"/>
        <end position="23"/>
    </location>
</feature>
<evidence type="ECO:0000313" key="4">
    <source>
        <dbReference type="Proteomes" id="UP000290809"/>
    </source>
</evidence>
<evidence type="ECO:0000313" key="3">
    <source>
        <dbReference type="EMBL" id="RTG89234.1"/>
    </source>
</evidence>
<comment type="caution">
    <text evidence="3">The sequence shown here is derived from an EMBL/GenBank/DDBJ whole genome shotgun (WGS) entry which is preliminary data.</text>
</comment>
<protein>
    <submittedName>
        <fullName evidence="3">Uncharacterized protein</fullName>
    </submittedName>
</protein>
<gene>
    <name evidence="3" type="ORF">DC041_0008515</name>
</gene>
<evidence type="ECO:0000256" key="2">
    <source>
        <dbReference type="SAM" id="Phobius"/>
    </source>
</evidence>
<proteinExistence type="predicted"/>
<feature type="transmembrane region" description="Helical" evidence="2">
    <location>
        <begin position="33"/>
        <end position="54"/>
    </location>
</feature>
<dbReference type="EMBL" id="QMKO01001517">
    <property type="protein sequence ID" value="RTG89234.1"/>
    <property type="molecule type" value="Genomic_DNA"/>
</dbReference>
<organism evidence="3 4">
    <name type="scientific">Schistosoma bovis</name>
    <name type="common">Blood fluke</name>
    <dbReference type="NCBI Taxonomy" id="6184"/>
    <lineage>
        <taxon>Eukaryota</taxon>
        <taxon>Metazoa</taxon>
        <taxon>Spiralia</taxon>
        <taxon>Lophotrochozoa</taxon>
        <taxon>Platyhelminthes</taxon>
        <taxon>Trematoda</taxon>
        <taxon>Digenea</taxon>
        <taxon>Strigeidida</taxon>
        <taxon>Schistosomatoidea</taxon>
        <taxon>Schistosomatidae</taxon>
        <taxon>Schistosoma</taxon>
    </lineage>
</organism>
<accession>A0A430QNM7</accession>
<keyword evidence="2" id="KW-0472">Membrane</keyword>